<dbReference type="OrthoDB" id="2720314at2759"/>
<evidence type="ECO:0000313" key="1">
    <source>
        <dbReference type="EMBL" id="PPQ75022.1"/>
    </source>
</evidence>
<evidence type="ECO:0000313" key="2">
    <source>
        <dbReference type="Proteomes" id="UP000284706"/>
    </source>
</evidence>
<dbReference type="EMBL" id="NHYE01005295">
    <property type="protein sequence ID" value="PPQ75022.1"/>
    <property type="molecule type" value="Genomic_DNA"/>
</dbReference>
<organism evidence="1 2">
    <name type="scientific">Gymnopilus dilepis</name>
    <dbReference type="NCBI Taxonomy" id="231916"/>
    <lineage>
        <taxon>Eukaryota</taxon>
        <taxon>Fungi</taxon>
        <taxon>Dikarya</taxon>
        <taxon>Basidiomycota</taxon>
        <taxon>Agaricomycotina</taxon>
        <taxon>Agaricomycetes</taxon>
        <taxon>Agaricomycetidae</taxon>
        <taxon>Agaricales</taxon>
        <taxon>Agaricineae</taxon>
        <taxon>Hymenogastraceae</taxon>
        <taxon>Gymnopilus</taxon>
    </lineage>
</organism>
<protein>
    <submittedName>
        <fullName evidence="1">Uncharacterized protein</fullName>
    </submittedName>
</protein>
<name>A0A409W944_9AGAR</name>
<comment type="caution">
    <text evidence="1">The sequence shown here is derived from an EMBL/GenBank/DDBJ whole genome shotgun (WGS) entry which is preliminary data.</text>
</comment>
<dbReference type="AlphaFoldDB" id="A0A409W944"/>
<dbReference type="InParanoid" id="A0A409W944"/>
<proteinExistence type="predicted"/>
<accession>A0A409W944</accession>
<feature type="non-terminal residue" evidence="1">
    <location>
        <position position="1"/>
    </location>
</feature>
<sequence length="217" mass="24185">DTLPEPTLVAEGRIEASTSIGKDSLWSSENLYRHLLWLEGLVPWPVLAAADKYMVINMEDVVPVTTVSQASLSTLSGSIAYNAVSTSRRGAEITLTRPGLHHLERLGLHSFFIIAGKPFDLAEGGPQAVSELYSRESFSNKVPPWCSDQWTSWIFLYLEFADDYKAASYSESSVINWTTHMDPNGEREVDKPRPEVIAAILADWVCLVQYLIESLTH</sequence>
<keyword evidence="2" id="KW-1185">Reference proteome</keyword>
<reference evidence="1 2" key="1">
    <citation type="journal article" date="2018" name="Evol. Lett.">
        <title>Horizontal gene cluster transfer increased hallucinogenic mushroom diversity.</title>
        <authorList>
            <person name="Reynolds H.T."/>
            <person name="Vijayakumar V."/>
            <person name="Gluck-Thaler E."/>
            <person name="Korotkin H.B."/>
            <person name="Matheny P.B."/>
            <person name="Slot J.C."/>
        </authorList>
    </citation>
    <scope>NUCLEOTIDE SEQUENCE [LARGE SCALE GENOMIC DNA]</scope>
    <source>
        <strain evidence="1 2">SRW20</strain>
    </source>
</reference>
<gene>
    <name evidence="1" type="ORF">CVT26_011559</name>
</gene>
<dbReference type="Proteomes" id="UP000284706">
    <property type="component" value="Unassembled WGS sequence"/>
</dbReference>